<feature type="compositionally biased region" description="Basic and acidic residues" evidence="1">
    <location>
        <begin position="270"/>
        <end position="288"/>
    </location>
</feature>
<protein>
    <recommendedName>
        <fullName evidence="2">Myb-like domain-containing protein</fullName>
    </recommendedName>
</protein>
<reference evidence="3 4" key="1">
    <citation type="submission" date="2018-05" db="EMBL/GenBank/DDBJ databases">
        <title>Draft genome sequence of Scytalidium lignicola DSM 105466, a ubiquitous saprotrophic fungus.</title>
        <authorList>
            <person name="Buettner E."/>
            <person name="Gebauer A.M."/>
            <person name="Hofrichter M."/>
            <person name="Liers C."/>
            <person name="Kellner H."/>
        </authorList>
    </citation>
    <scope>NUCLEOTIDE SEQUENCE [LARGE SCALE GENOMIC DNA]</scope>
    <source>
        <strain evidence="3 4">DSM 105466</strain>
    </source>
</reference>
<sequence length="603" mass="66687">MTEDYCRRATQDYYSDSVIISAAMATSDDPCAGLSYATGGSIKSTQPILQQIAMPTRPSSGAWTPVDDQTLMQARAQGINWGPIQQTYFPNKTPNACRKRHERLMERKNIDDWDTIKLENIARTYMGMRKEIWGPLAAHTGEKWHVVEQKCMSNGLKNIQTAARSATRRELMNDGMGQAIPAGVYALEPHTNDSSLNIDELETEYDADGVSSILGSSVGTSITVPQAQYHHQQYYHSQRVPSMKTEIDAIINRPNTSANKEDTYQEDTYQEDKARNDQNHSNTKDTSQERVITSEYDKANKSDPAQPGAQAWNDSCKEFGTSVATRTLVPRSANSANSRNTSQVKANPKRKLGNEGFDDEQSNEQEKKRTKPDPPMPDNTLKNCQKFPSIKPDYSCSVEQSSTNNPILLDELRSAALQEEIKRRATALISSAIEPLQAQLLDEALNMIQDSQKAVADEFKNSGSASFISCDIGQESLYSLGNLSPPRDSTLSAITSDWDNQIVDLLKSTEYSSLDWFANFWDPSMPIGLSTSDISSTRLSNGSSCSCVGSCICFTVASQQPRTPPLSQIADSASSSQDSSVLNLLQSLTRSVLALEERMKEKK</sequence>
<dbReference type="Proteomes" id="UP000258309">
    <property type="component" value="Unassembled WGS sequence"/>
</dbReference>
<dbReference type="Gene3D" id="1.10.10.60">
    <property type="entry name" value="Homeodomain-like"/>
    <property type="match status" value="1"/>
</dbReference>
<name>A0A3E2HA53_SCYLI</name>
<feature type="non-terminal residue" evidence="3">
    <location>
        <position position="1"/>
    </location>
</feature>
<dbReference type="PROSITE" id="PS50090">
    <property type="entry name" value="MYB_LIKE"/>
    <property type="match status" value="1"/>
</dbReference>
<organism evidence="3 4">
    <name type="scientific">Scytalidium lignicola</name>
    <name type="common">Hyphomycete</name>
    <dbReference type="NCBI Taxonomy" id="5539"/>
    <lineage>
        <taxon>Eukaryota</taxon>
        <taxon>Fungi</taxon>
        <taxon>Dikarya</taxon>
        <taxon>Ascomycota</taxon>
        <taxon>Pezizomycotina</taxon>
        <taxon>Leotiomycetes</taxon>
        <taxon>Leotiomycetes incertae sedis</taxon>
        <taxon>Scytalidium</taxon>
    </lineage>
</organism>
<dbReference type="InterPro" id="IPR009057">
    <property type="entry name" value="Homeodomain-like_sf"/>
</dbReference>
<feature type="region of interest" description="Disordered" evidence="1">
    <location>
        <begin position="327"/>
        <end position="385"/>
    </location>
</feature>
<gene>
    <name evidence="3" type="ORF">B7463_g6041</name>
</gene>
<evidence type="ECO:0000256" key="1">
    <source>
        <dbReference type="SAM" id="MobiDB-lite"/>
    </source>
</evidence>
<feature type="non-terminal residue" evidence="3">
    <location>
        <position position="603"/>
    </location>
</feature>
<dbReference type="InterPro" id="IPR001005">
    <property type="entry name" value="SANT/Myb"/>
</dbReference>
<dbReference type="STRING" id="5539.A0A3E2HA53"/>
<dbReference type="OrthoDB" id="4151352at2759"/>
<feature type="region of interest" description="Disordered" evidence="1">
    <location>
        <begin position="253"/>
        <end position="291"/>
    </location>
</feature>
<dbReference type="SUPFAM" id="SSF46689">
    <property type="entry name" value="Homeodomain-like"/>
    <property type="match status" value="1"/>
</dbReference>
<accession>A0A3E2HA53</accession>
<dbReference type="CDD" id="cd00167">
    <property type="entry name" value="SANT"/>
    <property type="match status" value="1"/>
</dbReference>
<evidence type="ECO:0000313" key="3">
    <source>
        <dbReference type="EMBL" id="RFU30294.1"/>
    </source>
</evidence>
<evidence type="ECO:0000259" key="2">
    <source>
        <dbReference type="PROSITE" id="PS50090"/>
    </source>
</evidence>
<feature type="domain" description="Myb-like" evidence="2">
    <location>
        <begin position="61"/>
        <end position="105"/>
    </location>
</feature>
<feature type="compositionally biased region" description="Low complexity" evidence="1">
    <location>
        <begin position="331"/>
        <end position="340"/>
    </location>
</feature>
<keyword evidence="4" id="KW-1185">Reference proteome</keyword>
<comment type="caution">
    <text evidence="3">The sequence shown here is derived from an EMBL/GenBank/DDBJ whole genome shotgun (WGS) entry which is preliminary data.</text>
</comment>
<dbReference type="AlphaFoldDB" id="A0A3E2HA53"/>
<evidence type="ECO:0000313" key="4">
    <source>
        <dbReference type="Proteomes" id="UP000258309"/>
    </source>
</evidence>
<proteinExistence type="predicted"/>
<dbReference type="EMBL" id="NCSJ02000104">
    <property type="protein sequence ID" value="RFU30294.1"/>
    <property type="molecule type" value="Genomic_DNA"/>
</dbReference>